<dbReference type="AlphaFoldDB" id="A0A330HYQ0"/>
<evidence type="ECO:0000256" key="1">
    <source>
        <dbReference type="SAM" id="Phobius"/>
    </source>
</evidence>
<sequence length="150" mass="17592">MTCEVRAIPVYTAKDYPRIRQLPGADDMPATWEEWHADFEAAKAERLHRRDFTRAKVLIRPGKFKGWLAENSFSATEHARQLYAQERLDSKRAREEGRRELEKMLIASWQQLYIRPRRVAYHPPDHGSFGLIHAVIAGLFFAWLAHHWLG</sequence>
<keyword evidence="3" id="KW-1185">Reference proteome</keyword>
<feature type="transmembrane region" description="Helical" evidence="1">
    <location>
        <begin position="127"/>
        <end position="149"/>
    </location>
</feature>
<keyword evidence="1" id="KW-0472">Membrane</keyword>
<gene>
    <name evidence="2" type="ORF">DPM33_16770</name>
</gene>
<keyword evidence="1" id="KW-0812">Transmembrane</keyword>
<proteinExistence type="predicted"/>
<dbReference type="RefSeq" id="WP_112098556.1">
    <property type="nucleotide sequence ID" value="NZ_QMBP01000007.1"/>
</dbReference>
<protein>
    <submittedName>
        <fullName evidence="2">Uncharacterized protein</fullName>
    </submittedName>
</protein>
<organism evidence="2 3">
    <name type="scientific">Mesorhizobium hawassense</name>
    <dbReference type="NCBI Taxonomy" id="1209954"/>
    <lineage>
        <taxon>Bacteria</taxon>
        <taxon>Pseudomonadati</taxon>
        <taxon>Pseudomonadota</taxon>
        <taxon>Alphaproteobacteria</taxon>
        <taxon>Hyphomicrobiales</taxon>
        <taxon>Phyllobacteriaceae</taxon>
        <taxon>Mesorhizobium</taxon>
    </lineage>
</organism>
<comment type="caution">
    <text evidence="2">The sequence shown here is derived from an EMBL/GenBank/DDBJ whole genome shotgun (WGS) entry which is preliminary data.</text>
</comment>
<dbReference type="EMBL" id="QMBP01000007">
    <property type="protein sequence ID" value="RAZ89837.1"/>
    <property type="molecule type" value="Genomic_DNA"/>
</dbReference>
<evidence type="ECO:0000313" key="3">
    <source>
        <dbReference type="Proteomes" id="UP000251558"/>
    </source>
</evidence>
<dbReference type="Proteomes" id="UP000251558">
    <property type="component" value="Unassembled WGS sequence"/>
</dbReference>
<dbReference type="OrthoDB" id="8100582at2"/>
<evidence type="ECO:0000313" key="2">
    <source>
        <dbReference type="EMBL" id="RAZ89837.1"/>
    </source>
</evidence>
<keyword evidence="1" id="KW-1133">Transmembrane helix</keyword>
<reference evidence="2 3" key="1">
    <citation type="submission" date="2018-07" db="EMBL/GenBank/DDBJ databases">
        <title>Diversity of Mesorhizobium strains in Brazil.</title>
        <authorList>
            <person name="Helene L.C.F."/>
            <person name="Dall'Agnol R."/>
            <person name="Delamuta J.R.M."/>
            <person name="Hungria M."/>
        </authorList>
    </citation>
    <scope>NUCLEOTIDE SEQUENCE [LARGE SCALE GENOMIC DNA]</scope>
    <source>
        <strain evidence="2 3">AC99b</strain>
    </source>
</reference>
<accession>A0A330HYQ0</accession>
<name>A0A330HYQ0_9HYPH</name>